<dbReference type="AlphaFoldDB" id="A0A0B6ZUD1"/>
<dbReference type="EMBL" id="HACG01025338">
    <property type="protein sequence ID" value="CEK72203.1"/>
    <property type="molecule type" value="Transcribed_RNA"/>
</dbReference>
<reference evidence="1" key="1">
    <citation type="submission" date="2014-12" db="EMBL/GenBank/DDBJ databases">
        <title>Insight into the proteome of Arion vulgaris.</title>
        <authorList>
            <person name="Aradska J."/>
            <person name="Bulat T."/>
            <person name="Smidak R."/>
            <person name="Sarate P."/>
            <person name="Gangsoo J."/>
            <person name="Sialana F."/>
            <person name="Bilban M."/>
            <person name="Lubec G."/>
        </authorList>
    </citation>
    <scope>NUCLEOTIDE SEQUENCE</scope>
    <source>
        <tissue evidence="1">Skin</tissue>
    </source>
</reference>
<proteinExistence type="predicted"/>
<evidence type="ECO:0000313" key="1">
    <source>
        <dbReference type="EMBL" id="CEK72203.1"/>
    </source>
</evidence>
<gene>
    <name evidence="1" type="primary">ORF81452</name>
</gene>
<accession>A0A0B6ZUD1</accession>
<organism evidence="1">
    <name type="scientific">Arion vulgaris</name>
    <dbReference type="NCBI Taxonomy" id="1028688"/>
    <lineage>
        <taxon>Eukaryota</taxon>
        <taxon>Metazoa</taxon>
        <taxon>Spiralia</taxon>
        <taxon>Lophotrochozoa</taxon>
        <taxon>Mollusca</taxon>
        <taxon>Gastropoda</taxon>
        <taxon>Heterobranchia</taxon>
        <taxon>Euthyneura</taxon>
        <taxon>Panpulmonata</taxon>
        <taxon>Eupulmonata</taxon>
        <taxon>Stylommatophora</taxon>
        <taxon>Helicina</taxon>
        <taxon>Arionoidea</taxon>
        <taxon>Arionidae</taxon>
        <taxon>Arion</taxon>
    </lineage>
</organism>
<protein>
    <submittedName>
        <fullName evidence="1">Uncharacterized protein</fullName>
    </submittedName>
</protein>
<name>A0A0B6ZUD1_9EUPU</name>
<sequence length="49" mass="5811">MDKEEKTINILQDLNNKKNRVIDTTIFWKLKQVWSLMDSNNIRPAGPPR</sequence>